<dbReference type="Proteomes" id="UP000309061">
    <property type="component" value="Chromosome"/>
</dbReference>
<dbReference type="AlphaFoldDB" id="A0A6B8KKU2"/>
<dbReference type="EMBL" id="CP046052">
    <property type="protein sequence ID" value="QGM47761.1"/>
    <property type="molecule type" value="Genomic_DNA"/>
</dbReference>
<reference evidence="1 2" key="1">
    <citation type="submission" date="2019-11" db="EMBL/GenBank/DDBJ databases">
        <title>The genome sequence of Methylocystis heyeri.</title>
        <authorList>
            <person name="Oshkin I.Y."/>
            <person name="Miroshnikov K."/>
            <person name="Dedysh S.N."/>
        </authorList>
    </citation>
    <scope>NUCLEOTIDE SEQUENCE [LARGE SCALE GENOMIC DNA]</scope>
    <source>
        <strain evidence="1 2">H2</strain>
    </source>
</reference>
<proteinExistence type="predicted"/>
<dbReference type="KEGG" id="mhey:H2LOC_019940"/>
<keyword evidence="2" id="KW-1185">Reference proteome</keyword>
<sequence length="71" mass="7640">MSSNAVVIHVRFAPDGTVTEIGERPTSFSAQQWYDKLCNAFAASFMALSGGRGVFRLTAEEVSALKTTALQ</sequence>
<accession>A0A6B8KKU2</accession>
<organism evidence="1 2">
    <name type="scientific">Methylocystis heyeri</name>
    <dbReference type="NCBI Taxonomy" id="391905"/>
    <lineage>
        <taxon>Bacteria</taxon>
        <taxon>Pseudomonadati</taxon>
        <taxon>Pseudomonadota</taxon>
        <taxon>Alphaproteobacteria</taxon>
        <taxon>Hyphomicrobiales</taxon>
        <taxon>Methylocystaceae</taxon>
        <taxon>Methylocystis</taxon>
    </lineage>
</organism>
<dbReference type="RefSeq" id="WP_136494414.1">
    <property type="nucleotide sequence ID" value="NZ_CP046052.1"/>
</dbReference>
<evidence type="ECO:0000313" key="1">
    <source>
        <dbReference type="EMBL" id="QGM47761.1"/>
    </source>
</evidence>
<evidence type="ECO:0000313" key="2">
    <source>
        <dbReference type="Proteomes" id="UP000309061"/>
    </source>
</evidence>
<protein>
    <submittedName>
        <fullName evidence="1">Uncharacterized protein</fullName>
    </submittedName>
</protein>
<name>A0A6B8KKU2_9HYPH</name>
<dbReference type="OrthoDB" id="9812367at2"/>
<gene>
    <name evidence="1" type="ORF">H2LOC_019940</name>
</gene>